<dbReference type="InterPro" id="IPR011623">
    <property type="entry name" value="7TMR_DISM_rcpt_extracell_dom1"/>
</dbReference>
<accession>A0A644UP42</accession>
<dbReference type="AlphaFoldDB" id="A0A644UP42"/>
<feature type="domain" description="PAC" evidence="4">
    <location>
        <begin position="726"/>
        <end position="778"/>
    </location>
</feature>
<evidence type="ECO:0000259" key="3">
    <source>
        <dbReference type="PROSITE" id="PS50112"/>
    </source>
</evidence>
<dbReference type="SMART" id="SM00091">
    <property type="entry name" value="PAS"/>
    <property type="match status" value="3"/>
</dbReference>
<feature type="domain" description="Histidine kinase" evidence="2">
    <location>
        <begin position="401"/>
        <end position="616"/>
    </location>
</feature>
<keyword evidence="1" id="KW-0812">Transmembrane</keyword>
<feature type="transmembrane region" description="Helical" evidence="1">
    <location>
        <begin position="312"/>
        <end position="332"/>
    </location>
</feature>
<reference evidence="5" key="1">
    <citation type="submission" date="2019-08" db="EMBL/GenBank/DDBJ databases">
        <authorList>
            <person name="Kucharzyk K."/>
            <person name="Murdoch R.W."/>
            <person name="Higgins S."/>
            <person name="Loffler F."/>
        </authorList>
    </citation>
    <scope>NUCLEOTIDE SEQUENCE</scope>
</reference>
<evidence type="ECO:0000259" key="4">
    <source>
        <dbReference type="PROSITE" id="PS50113"/>
    </source>
</evidence>
<dbReference type="InterPro" id="IPR052155">
    <property type="entry name" value="Biofilm_reg_signaling"/>
</dbReference>
<dbReference type="Pfam" id="PF00989">
    <property type="entry name" value="PAS"/>
    <property type="match status" value="1"/>
</dbReference>
<dbReference type="PANTHER" id="PTHR44757">
    <property type="entry name" value="DIGUANYLATE CYCLASE DGCP"/>
    <property type="match status" value="1"/>
</dbReference>
<evidence type="ECO:0000259" key="2">
    <source>
        <dbReference type="PROSITE" id="PS50109"/>
    </source>
</evidence>
<dbReference type="Pfam" id="PF02518">
    <property type="entry name" value="HATPase_c"/>
    <property type="match status" value="1"/>
</dbReference>
<gene>
    <name evidence="5" type="ORF">SDC9_26681</name>
</gene>
<feature type="transmembrane region" description="Helical" evidence="1">
    <location>
        <begin position="257"/>
        <end position="276"/>
    </location>
</feature>
<dbReference type="InterPro" id="IPR003594">
    <property type="entry name" value="HATPase_dom"/>
</dbReference>
<dbReference type="InterPro" id="IPR005467">
    <property type="entry name" value="His_kinase_dom"/>
</dbReference>
<protein>
    <recommendedName>
        <fullName evidence="6">Adaptive-response sensory-kinase SasA</fullName>
    </recommendedName>
</protein>
<evidence type="ECO:0000313" key="5">
    <source>
        <dbReference type="EMBL" id="MPL80780.1"/>
    </source>
</evidence>
<feature type="transmembrane region" description="Helical" evidence="1">
    <location>
        <begin position="224"/>
        <end position="245"/>
    </location>
</feature>
<feature type="transmembrane region" description="Helical" evidence="1">
    <location>
        <begin position="196"/>
        <end position="218"/>
    </location>
</feature>
<dbReference type="PROSITE" id="PS50112">
    <property type="entry name" value="PAS"/>
    <property type="match status" value="1"/>
</dbReference>
<keyword evidence="1" id="KW-0472">Membrane</keyword>
<dbReference type="Gene3D" id="3.30.565.10">
    <property type="entry name" value="Histidine kinase-like ATPase, C-terminal domain"/>
    <property type="match status" value="1"/>
</dbReference>
<dbReference type="SMART" id="SM00086">
    <property type="entry name" value="PAC"/>
    <property type="match status" value="2"/>
</dbReference>
<dbReference type="PROSITE" id="PS50109">
    <property type="entry name" value="HIS_KIN"/>
    <property type="match status" value="1"/>
</dbReference>
<feature type="transmembrane region" description="Helical" evidence="1">
    <location>
        <begin position="344"/>
        <end position="365"/>
    </location>
</feature>
<feature type="domain" description="PAS" evidence="3">
    <location>
        <begin position="883"/>
        <end position="956"/>
    </location>
</feature>
<dbReference type="EMBL" id="VSSQ01000142">
    <property type="protein sequence ID" value="MPL80780.1"/>
    <property type="molecule type" value="Genomic_DNA"/>
</dbReference>
<dbReference type="Gene3D" id="3.30.450.20">
    <property type="entry name" value="PAS domain"/>
    <property type="match status" value="3"/>
</dbReference>
<feature type="transmembrane region" description="Helical" evidence="1">
    <location>
        <begin position="282"/>
        <end position="300"/>
    </location>
</feature>
<keyword evidence="1" id="KW-1133">Transmembrane helix</keyword>
<dbReference type="SUPFAM" id="SSF55874">
    <property type="entry name" value="ATPase domain of HSP90 chaperone/DNA topoisomerase II/histidine kinase"/>
    <property type="match status" value="1"/>
</dbReference>
<dbReference type="SMART" id="SM00387">
    <property type="entry name" value="HATPase_c"/>
    <property type="match status" value="1"/>
</dbReference>
<evidence type="ECO:0000256" key="1">
    <source>
        <dbReference type="SAM" id="Phobius"/>
    </source>
</evidence>
<dbReference type="InterPro" id="IPR000014">
    <property type="entry name" value="PAS"/>
</dbReference>
<dbReference type="InterPro" id="IPR036890">
    <property type="entry name" value="HATPase_C_sf"/>
</dbReference>
<dbReference type="Pfam" id="PF07695">
    <property type="entry name" value="7TMR-DISM_7TM"/>
    <property type="match status" value="1"/>
</dbReference>
<comment type="caution">
    <text evidence="5">The sequence shown here is derived from an EMBL/GenBank/DDBJ whole genome shotgun (WGS) entry which is preliminary data.</text>
</comment>
<dbReference type="CDD" id="cd00130">
    <property type="entry name" value="PAS"/>
    <property type="match status" value="2"/>
</dbReference>
<name>A0A644UP42_9ZZZZ</name>
<dbReference type="Pfam" id="PF13426">
    <property type="entry name" value="PAS_9"/>
    <property type="match status" value="2"/>
</dbReference>
<dbReference type="SUPFAM" id="SSF55785">
    <property type="entry name" value="PYP-like sensor domain (PAS domain)"/>
    <property type="match status" value="3"/>
</dbReference>
<dbReference type="InterPro" id="IPR001610">
    <property type="entry name" value="PAC"/>
</dbReference>
<dbReference type="PANTHER" id="PTHR44757:SF2">
    <property type="entry name" value="BIOFILM ARCHITECTURE MAINTENANCE PROTEIN MBAA"/>
    <property type="match status" value="1"/>
</dbReference>
<feature type="transmembrane region" description="Helical" evidence="1">
    <location>
        <begin position="164"/>
        <end position="184"/>
    </location>
</feature>
<dbReference type="NCBIfam" id="TIGR00229">
    <property type="entry name" value="sensory_box"/>
    <property type="match status" value="2"/>
</dbReference>
<organism evidence="5">
    <name type="scientific">bioreactor metagenome</name>
    <dbReference type="NCBI Taxonomy" id="1076179"/>
    <lineage>
        <taxon>unclassified sequences</taxon>
        <taxon>metagenomes</taxon>
        <taxon>ecological metagenomes</taxon>
    </lineage>
</organism>
<evidence type="ECO:0008006" key="6">
    <source>
        <dbReference type="Google" id="ProtNLM"/>
    </source>
</evidence>
<proteinExistence type="predicted"/>
<dbReference type="InterPro" id="IPR013767">
    <property type="entry name" value="PAS_fold"/>
</dbReference>
<dbReference type="GO" id="GO:0006355">
    <property type="term" value="P:regulation of DNA-templated transcription"/>
    <property type="evidence" value="ECO:0007669"/>
    <property type="project" value="InterPro"/>
</dbReference>
<dbReference type="InterPro" id="IPR035965">
    <property type="entry name" value="PAS-like_dom_sf"/>
</dbReference>
<sequence length="993" mass="117501">MIKTIFIFLILFSNLFAYDTLISKSDYKIEMIKQPSFFKADLSAQEAYLKCKNNEFSILPSKAKSSEQDPEVTWFCFEIKNQNEQNLYLSFINISDSKIDFYKYKENELLNISQEENDYLDRFTPHILLEKNDTPTIYLIRIDSFIPYITSFLILQKDEILIQYLPNILLSCVYFGIFLSLFIYSTIQYFQIKEKAYIFYSLTLLIILILEIIIHGFIEINKALLPLVKVFIFSSAFLFLNLFNFHFYNKNNLKSKLSFWTLFLIFVLFYTFLNIVIDTDNFWLKIFFLFLLIILYFFIINTNIFKNYSPSIPYFIALIGYILGALISYLMYENLLPINFFFKNAYVFGGIWLMIFLAITLNDIIKKIVLEKNEITLKSKIQEKILFFQSKKLSLGELVGNVTHQWREPLSEVAAIQTNMKASLILEPNLNKNKLLDLLEQNNSIIQYLSSTIDVFYRILENEDSINSKFNLKKEIDNIQKLVFYIFKTENIRFDCEVDENIFILGDKNEFINALLNIVLNAKDTLIKRKIKNPWIKIKTSSNKNSFKIYIEDNAKGIKQTPVSKIFDFGVSSKKNNIGLGLFITKRIIEERMKGKISVENSINGALFIIEFFNEEYILNNENKSFYELEKSTLERISILEKKVEKQEELENNIKHWENIFNQTYWAVIVFFGTTSNIKMVNPAFHKMYGYMTDEINKIDIDNLFSKDSKLEFELKKEEAFKKSFSSTEIISIKKDGTTFPVQIDINVIKNENNEILYYVANIKDISEQEKIKNRLHLKQFMINHISEAIFLVDKENKVIFRNLIALENFGDTHNIPNQFGNWNIHWEKIKEKRIFIFESNLVKKDETLFPTEIVANYFLYDDKEYILYLIRDLTNQYKMQEKLTVLQKAIDSSKEAIYVIDDELNIKYINTTSCEMLGYDYEELLSKNMKEIDKHISLEKLKRIREDVEKFGKRTFFTKHETKYGDILDIEVTITKFTYNDMDLRLSIVKKI</sequence>
<dbReference type="InterPro" id="IPR000700">
    <property type="entry name" value="PAS-assoc_C"/>
</dbReference>
<dbReference type="PROSITE" id="PS50113">
    <property type="entry name" value="PAC"/>
    <property type="match status" value="1"/>
</dbReference>